<proteinExistence type="predicted"/>
<keyword evidence="3" id="KW-1185">Reference proteome</keyword>
<dbReference type="Pfam" id="PF02698">
    <property type="entry name" value="DUF218"/>
    <property type="match status" value="1"/>
</dbReference>
<dbReference type="RefSeq" id="WP_246180704.1">
    <property type="nucleotide sequence ID" value="NZ_BJXA01000003.1"/>
</dbReference>
<organism evidence="2 3">
    <name type="scientific">Nocardia ninae NBRC 108245</name>
    <dbReference type="NCBI Taxonomy" id="1210091"/>
    <lineage>
        <taxon>Bacteria</taxon>
        <taxon>Bacillati</taxon>
        <taxon>Actinomycetota</taxon>
        <taxon>Actinomycetes</taxon>
        <taxon>Mycobacteriales</taxon>
        <taxon>Nocardiaceae</taxon>
        <taxon>Nocardia</taxon>
    </lineage>
</organism>
<evidence type="ECO:0000313" key="3">
    <source>
        <dbReference type="Proteomes" id="UP000321424"/>
    </source>
</evidence>
<protein>
    <recommendedName>
        <fullName evidence="1">DUF218 domain-containing protein</fullName>
    </recommendedName>
</protein>
<reference evidence="2 3" key="1">
    <citation type="submission" date="2019-07" db="EMBL/GenBank/DDBJ databases">
        <title>Whole genome shotgun sequence of Nocardia ninae NBRC 108245.</title>
        <authorList>
            <person name="Hosoyama A."/>
            <person name="Uohara A."/>
            <person name="Ohji S."/>
            <person name="Ichikawa N."/>
        </authorList>
    </citation>
    <scope>NUCLEOTIDE SEQUENCE [LARGE SCALE GENOMIC DNA]</scope>
    <source>
        <strain evidence="2 3">NBRC 108245</strain>
    </source>
</reference>
<gene>
    <name evidence="2" type="ORF">NN4_09910</name>
</gene>
<name>A0A511M769_9NOCA</name>
<evidence type="ECO:0000259" key="1">
    <source>
        <dbReference type="Pfam" id="PF02698"/>
    </source>
</evidence>
<dbReference type="EMBL" id="BJXA01000003">
    <property type="protein sequence ID" value="GEM36472.1"/>
    <property type="molecule type" value="Genomic_DNA"/>
</dbReference>
<dbReference type="Proteomes" id="UP000321424">
    <property type="component" value="Unassembled WGS sequence"/>
</dbReference>
<dbReference type="AlphaFoldDB" id="A0A511M769"/>
<dbReference type="CDD" id="cd06259">
    <property type="entry name" value="YdcF-like"/>
    <property type="match status" value="1"/>
</dbReference>
<evidence type="ECO:0000313" key="2">
    <source>
        <dbReference type="EMBL" id="GEM36472.1"/>
    </source>
</evidence>
<feature type="domain" description="DUF218" evidence="1">
    <location>
        <begin position="35"/>
        <end position="160"/>
    </location>
</feature>
<dbReference type="InterPro" id="IPR003848">
    <property type="entry name" value="DUF218"/>
</dbReference>
<comment type="caution">
    <text evidence="2">The sequence shown here is derived from an EMBL/GenBank/DDBJ whole genome shotgun (WGS) entry which is preliminary data.</text>
</comment>
<sequence length="180" mass="20285">MLVVGSVLSVVAAVYVTALWPVYVRPRADHPAAADAVVVLGGAHPRDREQLGFELVRDGYAPQLILSNSHYGDDLPDHDQTLNRICASTYSFKVHCLAPVPDTTRGEAREIVRLAREERWQRVIVVTFIPHLSRARYIIGKCFAGEVLMVPARSRLSVREWAYNYVHQSFGYGRAYFENC</sequence>
<accession>A0A511M769</accession>